<dbReference type="EC" id="4.1.3.38" evidence="6"/>
<evidence type="ECO:0000313" key="11">
    <source>
        <dbReference type="EMBL" id="MBF2735993.1"/>
    </source>
</evidence>
<dbReference type="AlphaFoldDB" id="A0A930UHZ7"/>
<evidence type="ECO:0000256" key="4">
    <source>
        <dbReference type="ARBA" id="ARBA00022909"/>
    </source>
</evidence>
<accession>A0A930UHZ7</accession>
<dbReference type="EMBL" id="JADHEI010000058">
    <property type="protein sequence ID" value="MBF2735993.1"/>
    <property type="molecule type" value="Genomic_DNA"/>
</dbReference>
<dbReference type="InterPro" id="IPR001544">
    <property type="entry name" value="Aminotrans_IV"/>
</dbReference>
<dbReference type="InterPro" id="IPR050571">
    <property type="entry name" value="Class-IV_PLP-Dep_Aminotrnsfr"/>
</dbReference>
<evidence type="ECO:0000256" key="8">
    <source>
        <dbReference type="ARBA" id="ARBA00054027"/>
    </source>
</evidence>
<sequence length="286" mass="31433">MNIPGSDVYLNGEWLPRGEARVSAFDRGFIFGDGIYEVIPVYNRKPFLMDRHLERMVDNLAKVKIPDPHGGVEGWAKLVQALVDRQAFENQKLYIQITRGAAPRLHSFPDKAEPTVFMFTDEMMILSDERAKEGFKGVTMPDFRWLRGDIKSISLLAAVLGSEHARQHDATELIFIREGIVTEGASSNVLICKDGQLSSPVTDRRILPGVTVSLAEEVAAKVGMPVEHRDIAEGELRAADEVMITSSGKEIVAIVSLDGKPVGDGKSGPAFAKLWDGYREASGVRG</sequence>
<comment type="similarity">
    <text evidence="2">Belongs to the class-IV pyridoxal-phosphate-dependent aminotransferase family.</text>
</comment>
<keyword evidence="4" id="KW-0289">Folate biosynthesis</keyword>
<gene>
    <name evidence="11" type="ORF">ISN26_08040</name>
</gene>
<evidence type="ECO:0000313" key="12">
    <source>
        <dbReference type="Proteomes" id="UP000604381"/>
    </source>
</evidence>
<dbReference type="GO" id="GO:0005829">
    <property type="term" value="C:cytosol"/>
    <property type="evidence" value="ECO:0007669"/>
    <property type="project" value="TreeGrafter"/>
</dbReference>
<dbReference type="GO" id="GO:0008652">
    <property type="term" value="P:amino acid biosynthetic process"/>
    <property type="evidence" value="ECO:0007669"/>
    <property type="project" value="UniProtKB-ARBA"/>
</dbReference>
<evidence type="ECO:0000256" key="1">
    <source>
        <dbReference type="ARBA" id="ARBA00001933"/>
    </source>
</evidence>
<evidence type="ECO:0000256" key="10">
    <source>
        <dbReference type="ARBA" id="ARBA00080135"/>
    </source>
</evidence>
<evidence type="ECO:0000256" key="3">
    <source>
        <dbReference type="ARBA" id="ARBA00022898"/>
    </source>
</evidence>
<keyword evidence="12" id="KW-1185">Reference proteome</keyword>
<evidence type="ECO:0000256" key="6">
    <source>
        <dbReference type="ARBA" id="ARBA00035676"/>
    </source>
</evidence>
<dbReference type="Gene3D" id="3.30.470.10">
    <property type="match status" value="1"/>
</dbReference>
<dbReference type="Proteomes" id="UP000604381">
    <property type="component" value="Unassembled WGS sequence"/>
</dbReference>
<organism evidence="11 12">
    <name type="scientific">Candidatus Amphirhobacter heronislandensis</name>
    <dbReference type="NCBI Taxonomy" id="1732024"/>
    <lineage>
        <taxon>Bacteria</taxon>
        <taxon>Pseudomonadati</taxon>
        <taxon>Pseudomonadota</taxon>
        <taxon>Gammaproteobacteria</taxon>
        <taxon>Candidatus Tethybacterales</taxon>
        <taxon>Candidatus Tethybacteraceae</taxon>
        <taxon>Candidatus Amphirhobacter</taxon>
    </lineage>
</organism>
<evidence type="ECO:0000256" key="5">
    <source>
        <dbReference type="ARBA" id="ARBA00035633"/>
    </source>
</evidence>
<proteinExistence type="inferred from homology"/>
<dbReference type="FunFam" id="3.20.10.10:FF:000002">
    <property type="entry name" value="D-alanine aminotransferase"/>
    <property type="match status" value="1"/>
</dbReference>
<evidence type="ECO:0000256" key="7">
    <source>
        <dbReference type="ARBA" id="ARBA00049529"/>
    </source>
</evidence>
<dbReference type="InterPro" id="IPR036038">
    <property type="entry name" value="Aminotransferase-like"/>
</dbReference>
<keyword evidence="11" id="KW-0808">Transferase</keyword>
<dbReference type="PANTHER" id="PTHR42743">
    <property type="entry name" value="AMINO-ACID AMINOTRANSFERASE"/>
    <property type="match status" value="1"/>
</dbReference>
<dbReference type="GO" id="GO:0046656">
    <property type="term" value="P:folic acid biosynthetic process"/>
    <property type="evidence" value="ECO:0007669"/>
    <property type="project" value="UniProtKB-KW"/>
</dbReference>
<dbReference type="PANTHER" id="PTHR42743:SF10">
    <property type="entry name" value="D-ALANINE AMINOTRANSFERASE"/>
    <property type="match status" value="1"/>
</dbReference>
<comment type="cofactor">
    <cofactor evidence="1">
        <name>pyridoxal 5'-phosphate</name>
        <dbReference type="ChEBI" id="CHEBI:597326"/>
    </cofactor>
</comment>
<dbReference type="Gene3D" id="3.20.10.10">
    <property type="entry name" value="D-amino Acid Aminotransferase, subunit A, domain 2"/>
    <property type="match status" value="1"/>
</dbReference>
<comment type="caution">
    <text evidence="11">The sequence shown here is derived from an EMBL/GenBank/DDBJ whole genome shotgun (WGS) entry which is preliminary data.</text>
</comment>
<dbReference type="SUPFAM" id="SSF56752">
    <property type="entry name" value="D-aminoacid aminotransferase-like PLP-dependent enzymes"/>
    <property type="match status" value="1"/>
</dbReference>
<comment type="pathway">
    <text evidence="5">Cofactor biosynthesis; tetrahydrofolate biosynthesis; 4-aminobenzoate from chorismate: step 2/2.</text>
</comment>
<comment type="catalytic activity">
    <reaction evidence="7">
        <text>4-amino-4-deoxychorismate = 4-aminobenzoate + pyruvate + H(+)</text>
        <dbReference type="Rhea" id="RHEA:16201"/>
        <dbReference type="ChEBI" id="CHEBI:15361"/>
        <dbReference type="ChEBI" id="CHEBI:15378"/>
        <dbReference type="ChEBI" id="CHEBI:17836"/>
        <dbReference type="ChEBI" id="CHEBI:58406"/>
        <dbReference type="EC" id="4.1.3.38"/>
    </reaction>
</comment>
<dbReference type="GO" id="GO:0008483">
    <property type="term" value="F:transaminase activity"/>
    <property type="evidence" value="ECO:0007669"/>
    <property type="project" value="UniProtKB-KW"/>
</dbReference>
<name>A0A930UHZ7_9GAMM</name>
<reference evidence="11" key="1">
    <citation type="submission" date="2020-10" db="EMBL/GenBank/DDBJ databases">
        <title>An improved Amphimedon queenslandica hologenome assembly reveals how three proteobacterial symbionts can extend the metabolic phenotypic of their marine sponge host.</title>
        <authorList>
            <person name="Degnan B."/>
            <person name="Degnan S."/>
            <person name="Xiang X."/>
        </authorList>
    </citation>
    <scope>NUCLEOTIDE SEQUENCE</scope>
    <source>
        <strain evidence="11">AqS2</strain>
    </source>
</reference>
<evidence type="ECO:0000256" key="2">
    <source>
        <dbReference type="ARBA" id="ARBA00009320"/>
    </source>
</evidence>
<dbReference type="InterPro" id="IPR043132">
    <property type="entry name" value="BCAT-like_C"/>
</dbReference>
<dbReference type="Pfam" id="PF01063">
    <property type="entry name" value="Aminotran_4"/>
    <property type="match status" value="1"/>
</dbReference>
<evidence type="ECO:0000256" key="9">
    <source>
        <dbReference type="ARBA" id="ARBA00069174"/>
    </source>
</evidence>
<keyword evidence="11" id="KW-0032">Aminotransferase</keyword>
<protein>
    <recommendedName>
        <fullName evidence="9">Aminodeoxychorismate lyase</fullName>
        <ecNumber evidence="6">4.1.3.38</ecNumber>
    </recommendedName>
    <alternativeName>
        <fullName evidence="10">4-amino-4-deoxychorismate lyase</fullName>
    </alternativeName>
</protein>
<keyword evidence="3" id="KW-0663">Pyridoxal phosphate</keyword>
<dbReference type="GO" id="GO:0008696">
    <property type="term" value="F:4-amino-4-deoxychorismate lyase activity"/>
    <property type="evidence" value="ECO:0007669"/>
    <property type="project" value="UniProtKB-EC"/>
</dbReference>
<dbReference type="InterPro" id="IPR043131">
    <property type="entry name" value="BCAT-like_N"/>
</dbReference>
<comment type="function">
    <text evidence="8">Involved in the biosynthesis of p-aminobenzoate (PABA), a precursor of tetrahydrofolate. Converts 4-amino-4-deoxychorismate into 4-aminobenzoate (PABA) and pyruvate.</text>
</comment>